<proteinExistence type="predicted"/>
<evidence type="ECO:0000313" key="3">
    <source>
        <dbReference type="Proteomes" id="UP001195724"/>
    </source>
</evidence>
<name>A0ABS2SBM4_9PSEU</name>
<reference evidence="2 3" key="1">
    <citation type="submission" date="2021-01" db="EMBL/GenBank/DDBJ databases">
        <title>Sequencing the genomes of 1000 actinobacteria strains.</title>
        <authorList>
            <person name="Klenk H.-P."/>
        </authorList>
    </citation>
    <scope>NUCLEOTIDE SEQUENCE [LARGE SCALE GENOMIC DNA]</scope>
    <source>
        <strain evidence="2 3">DSM 44581</strain>
    </source>
</reference>
<evidence type="ECO:0008006" key="4">
    <source>
        <dbReference type="Google" id="ProtNLM"/>
    </source>
</evidence>
<feature type="chain" id="PRO_5047250776" description="Tat pathway signal protein" evidence="1">
    <location>
        <begin position="29"/>
        <end position="243"/>
    </location>
</feature>
<sequence>MFTRRQLLAAGPAVLATAGAAAPLTSCAAAPAAAPAAQAGAAVAGAGVVGAWLKVLGDEIRAEIAGKFVEGANWVFEEAWKAWHEPTVKEAKKQAHEGFGYMSTTVYGHIIPGTTLVSFAPDSTADATRDRLGCIRDSGEAIALENWAWKAILAFLRQELGDKEGNDRLHLLQLLVKTLMPHGAAVPGTTPKGTVSWVGYPASDGDVEIVKFADAGKPKVTVTATGYYHQTPGTPTKLTFDLV</sequence>
<evidence type="ECO:0000313" key="2">
    <source>
        <dbReference type="EMBL" id="MBM7813637.1"/>
    </source>
</evidence>
<keyword evidence="3" id="KW-1185">Reference proteome</keyword>
<dbReference type="InterPro" id="IPR006311">
    <property type="entry name" value="TAT_signal"/>
</dbReference>
<accession>A0ABS2SBM4</accession>
<dbReference type="RefSeq" id="WP_204844245.1">
    <property type="nucleotide sequence ID" value="NZ_JAFBCL010000001.1"/>
</dbReference>
<dbReference type="EMBL" id="JAFBCL010000001">
    <property type="protein sequence ID" value="MBM7813637.1"/>
    <property type="molecule type" value="Genomic_DNA"/>
</dbReference>
<keyword evidence="1" id="KW-0732">Signal</keyword>
<feature type="signal peptide" evidence="1">
    <location>
        <begin position="1"/>
        <end position="28"/>
    </location>
</feature>
<organism evidence="2 3">
    <name type="scientific">Saccharothrix algeriensis</name>
    <dbReference type="NCBI Taxonomy" id="173560"/>
    <lineage>
        <taxon>Bacteria</taxon>
        <taxon>Bacillati</taxon>
        <taxon>Actinomycetota</taxon>
        <taxon>Actinomycetes</taxon>
        <taxon>Pseudonocardiales</taxon>
        <taxon>Pseudonocardiaceae</taxon>
        <taxon>Saccharothrix</taxon>
    </lineage>
</organism>
<evidence type="ECO:0000256" key="1">
    <source>
        <dbReference type="SAM" id="SignalP"/>
    </source>
</evidence>
<dbReference type="PROSITE" id="PS51318">
    <property type="entry name" value="TAT"/>
    <property type="match status" value="1"/>
</dbReference>
<comment type="caution">
    <text evidence="2">The sequence shown here is derived from an EMBL/GenBank/DDBJ whole genome shotgun (WGS) entry which is preliminary data.</text>
</comment>
<dbReference type="Proteomes" id="UP001195724">
    <property type="component" value="Unassembled WGS sequence"/>
</dbReference>
<protein>
    <recommendedName>
        <fullName evidence="4">Tat pathway signal protein</fullName>
    </recommendedName>
</protein>
<gene>
    <name evidence="2" type="ORF">JOE68_004502</name>
</gene>